<dbReference type="HOGENOM" id="CLU_022730_3_1_1"/>
<dbReference type="Gene3D" id="3.30.9.10">
    <property type="entry name" value="D-Amino Acid Oxidase, subunit A, domain 2"/>
    <property type="match status" value="1"/>
</dbReference>
<evidence type="ECO:0000256" key="1">
    <source>
        <dbReference type="SAM" id="MobiDB-lite"/>
    </source>
</evidence>
<keyword evidence="4" id="KW-1185">Reference proteome</keyword>
<accession>R9P1N8</accession>
<proteinExistence type="predicted"/>
<dbReference type="InterPro" id="IPR006076">
    <property type="entry name" value="FAD-dep_OxRdtase"/>
</dbReference>
<feature type="domain" description="FAD dependent oxidoreductase" evidence="2">
    <location>
        <begin position="60"/>
        <end position="467"/>
    </location>
</feature>
<dbReference type="InterPro" id="IPR036188">
    <property type="entry name" value="FAD/NAD-bd_sf"/>
</dbReference>
<organism evidence="3 4">
    <name type="scientific">Pseudozyma hubeiensis (strain SY62)</name>
    <name type="common">Yeast</name>
    <dbReference type="NCBI Taxonomy" id="1305764"/>
    <lineage>
        <taxon>Eukaryota</taxon>
        <taxon>Fungi</taxon>
        <taxon>Dikarya</taxon>
        <taxon>Basidiomycota</taxon>
        <taxon>Ustilaginomycotina</taxon>
        <taxon>Ustilaginomycetes</taxon>
        <taxon>Ustilaginales</taxon>
        <taxon>Ustilaginaceae</taxon>
        <taxon>Pseudozyma</taxon>
    </lineage>
</organism>
<dbReference type="RefSeq" id="XP_012188748.1">
    <property type="nucleotide sequence ID" value="XM_012333358.1"/>
</dbReference>
<dbReference type="SUPFAM" id="SSF51971">
    <property type="entry name" value="Nucleotide-binding domain"/>
    <property type="match status" value="1"/>
</dbReference>
<gene>
    <name evidence="3" type="ORF">PHSY_002736</name>
</gene>
<evidence type="ECO:0000259" key="2">
    <source>
        <dbReference type="Pfam" id="PF01266"/>
    </source>
</evidence>
<name>R9P1N8_PSEHS</name>
<evidence type="ECO:0000313" key="4">
    <source>
        <dbReference type="Proteomes" id="UP000014071"/>
    </source>
</evidence>
<dbReference type="eggNOG" id="ENOG502S0HA">
    <property type="taxonomic scope" value="Eukaryota"/>
</dbReference>
<dbReference type="Pfam" id="PF01266">
    <property type="entry name" value="DAO"/>
    <property type="match status" value="1"/>
</dbReference>
<dbReference type="GO" id="GO:0005737">
    <property type="term" value="C:cytoplasm"/>
    <property type="evidence" value="ECO:0007669"/>
    <property type="project" value="TreeGrafter"/>
</dbReference>
<dbReference type="AlphaFoldDB" id="R9P1N8"/>
<feature type="region of interest" description="Disordered" evidence="1">
    <location>
        <begin position="500"/>
        <end position="532"/>
    </location>
</feature>
<dbReference type="STRING" id="1305764.R9P1N8"/>
<dbReference type="Gene3D" id="3.50.50.60">
    <property type="entry name" value="FAD/NAD(P)-binding domain"/>
    <property type="match status" value="1"/>
</dbReference>
<feature type="compositionally biased region" description="Basic and acidic residues" evidence="1">
    <location>
        <begin position="501"/>
        <end position="522"/>
    </location>
</feature>
<dbReference type="OrthoDB" id="429143at2759"/>
<dbReference type="GeneID" id="24108027"/>
<dbReference type="PANTHER" id="PTHR13847">
    <property type="entry name" value="SARCOSINE DEHYDROGENASE-RELATED"/>
    <property type="match status" value="1"/>
</dbReference>
<sequence>MSNLNPEEYVDISTIGIDAVPANSAPLPSSSDKATVSYWLATNPHNLHAATIDRLPPNSDVVIIGSGITGVSTAYHLVNASGPSISSITVIEARAFCSGATGRNGGHLTAASALAYTDLAANPNHLLGARIHSLNAEDVKVEAAKVVEDILAFETHTADAIREIIKKEHAEEKVGFADEKNWHLCFDQREEDAFEHSLAQAAEHAGLHKYVDQVRRVPKDEVDQRMNSPAGIKAVYEIPGATLHPRSLVTILFQSARSIAASKNIELNLITDLPVLNITSSPSGESICTTSHGDIRAKYVVHSTNGYASHLLPHLSSSDTGIIPTRAQVVAVAPTSGEHLWGMGLSAGGGYEYGHQRPSSESDTPLYIFGGGREYATGREWGVADDTTVNPEVSEFLHPYLANVFPQSYGEDVRSEWTGIMGYTRSKDPLVGPVQAEGRAGKEYVAAGYSGHGMTRAFGCAGVVADMIVADAGTGRWRKREGFPECYLTEEAKALLSGTSLDKDGYTDGDKENDTGLPEKDAPSGGGCCTIA</sequence>
<evidence type="ECO:0000313" key="3">
    <source>
        <dbReference type="EMBL" id="GAC95161.1"/>
    </source>
</evidence>
<dbReference type="PANTHER" id="PTHR13847:SF260">
    <property type="entry name" value="FAD DEPENDENT OXIDOREDUCTASE DOMAIN-CONTAINING PROTEIN"/>
    <property type="match status" value="1"/>
</dbReference>
<protein>
    <submittedName>
        <fullName evidence="3">FAD dependent oxidoreductase</fullName>
    </submittedName>
</protein>
<dbReference type="Proteomes" id="UP000014071">
    <property type="component" value="Unassembled WGS sequence"/>
</dbReference>
<dbReference type="EMBL" id="DF238791">
    <property type="protein sequence ID" value="GAC95161.1"/>
    <property type="molecule type" value="Genomic_DNA"/>
</dbReference>
<reference evidence="4" key="1">
    <citation type="journal article" date="2013" name="Genome Announc.">
        <title>Draft genome sequence of the basidiomycetous yeast-like fungus Pseudozyma hubeiensis SY62, which produces an abundant amount of the biosurfactant mannosylerythritol lipids.</title>
        <authorList>
            <person name="Konishi M."/>
            <person name="Hatada Y."/>
            <person name="Horiuchi J."/>
        </authorList>
    </citation>
    <scope>NUCLEOTIDE SEQUENCE [LARGE SCALE GENOMIC DNA]</scope>
    <source>
        <strain evidence="4">SY62</strain>
    </source>
</reference>